<dbReference type="GO" id="GO:0006952">
    <property type="term" value="P:defense response"/>
    <property type="evidence" value="ECO:0007669"/>
    <property type="project" value="UniProtKB-KW"/>
</dbReference>
<keyword evidence="4" id="KW-0547">Nucleotide-binding</keyword>
<dbReference type="PANTHER" id="PTHR33463">
    <property type="entry name" value="NB-ARC DOMAIN-CONTAINING PROTEIN-RELATED"/>
    <property type="match status" value="1"/>
</dbReference>
<keyword evidence="4" id="KW-0067">ATP-binding</keyword>
<feature type="domain" description="NB-ARC" evidence="6">
    <location>
        <begin position="185"/>
        <end position="358"/>
    </location>
</feature>
<dbReference type="Proteomes" id="UP000326396">
    <property type="component" value="Linkage Group LG1"/>
</dbReference>
<dbReference type="SUPFAM" id="SSF52540">
    <property type="entry name" value="P-loop containing nucleoside triphosphate hydrolases"/>
    <property type="match status" value="1"/>
</dbReference>
<feature type="domain" description="Disease resistance protein At4g27190-like leucine-rich repeats" evidence="7">
    <location>
        <begin position="732"/>
        <end position="846"/>
    </location>
</feature>
<dbReference type="GO" id="GO:0043531">
    <property type="term" value="F:ADP binding"/>
    <property type="evidence" value="ECO:0007669"/>
    <property type="project" value="InterPro"/>
</dbReference>
<dbReference type="InterPro" id="IPR027417">
    <property type="entry name" value="P-loop_NTPase"/>
</dbReference>
<gene>
    <name evidence="8" type="ORF">E3N88_00032</name>
</gene>
<dbReference type="InterPro" id="IPR057135">
    <property type="entry name" value="At4g27190-like_LRR"/>
</dbReference>
<dbReference type="PANTHER" id="PTHR33463:SF222">
    <property type="entry name" value="NB-ARC-RELATED"/>
    <property type="match status" value="1"/>
</dbReference>
<keyword evidence="9" id="KW-1185">Reference proteome</keyword>
<dbReference type="InterPro" id="IPR050905">
    <property type="entry name" value="Plant_NBS-LRR"/>
</dbReference>
<dbReference type="Pfam" id="PF00931">
    <property type="entry name" value="NB-ARC"/>
    <property type="match status" value="1"/>
</dbReference>
<dbReference type="EMBL" id="SZYD01000001">
    <property type="protein sequence ID" value="KAD7476896.1"/>
    <property type="molecule type" value="Genomic_DNA"/>
</dbReference>
<dbReference type="InterPro" id="IPR002182">
    <property type="entry name" value="NB-ARC"/>
</dbReference>
<dbReference type="Gene3D" id="1.10.8.430">
    <property type="entry name" value="Helical domain of apoptotic protease-activating factors"/>
    <property type="match status" value="1"/>
</dbReference>
<keyword evidence="3" id="KW-0611">Plant defense</keyword>
<dbReference type="InterPro" id="IPR032675">
    <property type="entry name" value="LRR_dom_sf"/>
</dbReference>
<proteinExistence type="inferred from homology"/>
<sequence length="913" mass="103534">MANKLFPDVVHGGATRSAVEIEVLWSQINCDRGSMKMGPLNVDDCLEFMVMISGTQGILRTIPGAQEFPGTGNWNARDDVKNKMTTNKMDNKEIPAGIPRWVNDVKNFKKEVESISSEGYGCLNIKMRHRAGRKACEATKRIKRFIKEKNEFEWNNAPIPTGKVDSKPATSTPSSHGVVFKSRDRPFNKALEWLQQDNNMSQVIALCGMGGVGKTTMMEQLKMVAKHKKMFDYIVPVVIGRTPNMCSIQNDIALRIAGKGLVEATKSERANSLCKKIKNILEVEKKRILVILDDVWEKIELKEIGLTSPLSNGLKLLLTSRDSDICKQIAVSAHSVTNVVEVDVLKEEEARNLFFSITNVSEEDDRYAIGCKIVEKCGRLPIAINIIGTTLHSREKDAWNDKLRRLNNNDVDRDVQEVIKISYEYIEKEDDKEVLLLCGLFLEDSDIRIEDLTRYAWGLNLFKGVSTLGDARDSTKTCVGNLLNAHLLKNSDDEVGCVKMHDLVFAFVLGIVSKRDNSWIIKPGDVTQLAGREESCKRLSFLQIMSGDLSPKFPEDFYENMKKLQVVAYSHMKCPLVLRRSLHCSTNLKSLYLYKCELMFDFSFVGDLVNLEVLSFAHCGILKLPSAIGKLVKLKLLDLTRCVNLRIDNGVFENLNNLEELYMRVGYGGGIRFTDSTIKEVAMLSKQLRAIEVEFVEKENSDLRDCKINKLFKKTEHLYLQVKDMIGLEDVLYDQHSFSCLKSLEVSHCSNLKFLFPICVANGLKKLERLTVRRCDDLEALVQNDGSEINGVVELLQLLQLELYNLPNFTSIYPDNNNMCALFNSQVKFPNLNNLTIRKVGKLKQIWRRAFGSSEEEENNNISMLREIEVVECISLVNVFPNNPMRLLTHLERLHVKRCGSIKELFNINLESV</sequence>
<evidence type="ECO:0000259" key="6">
    <source>
        <dbReference type="Pfam" id="PF00931"/>
    </source>
</evidence>
<dbReference type="AlphaFoldDB" id="A0A5N6PYQ7"/>
<dbReference type="Gene3D" id="3.40.50.300">
    <property type="entry name" value="P-loop containing nucleotide triphosphate hydrolases"/>
    <property type="match status" value="1"/>
</dbReference>
<evidence type="ECO:0000256" key="1">
    <source>
        <dbReference type="ARBA" id="ARBA00008894"/>
    </source>
</evidence>
<feature type="region of interest" description="Disordered" evidence="5">
    <location>
        <begin position="157"/>
        <end position="179"/>
    </location>
</feature>
<evidence type="ECO:0000259" key="7">
    <source>
        <dbReference type="Pfam" id="PF23247"/>
    </source>
</evidence>
<dbReference type="FunFam" id="3.40.50.300:FF:001091">
    <property type="entry name" value="Probable disease resistance protein At1g61300"/>
    <property type="match status" value="1"/>
</dbReference>
<dbReference type="Pfam" id="PF23247">
    <property type="entry name" value="LRR_RPS2"/>
    <property type="match status" value="1"/>
</dbReference>
<evidence type="ECO:0000256" key="2">
    <source>
        <dbReference type="ARBA" id="ARBA00022614"/>
    </source>
</evidence>
<dbReference type="OrthoDB" id="3794806at2759"/>
<evidence type="ECO:0000313" key="9">
    <source>
        <dbReference type="Proteomes" id="UP000326396"/>
    </source>
</evidence>
<evidence type="ECO:0000313" key="8">
    <source>
        <dbReference type="EMBL" id="KAD7476896.1"/>
    </source>
</evidence>
<organism evidence="8 9">
    <name type="scientific">Mikania micrantha</name>
    <name type="common">bitter vine</name>
    <dbReference type="NCBI Taxonomy" id="192012"/>
    <lineage>
        <taxon>Eukaryota</taxon>
        <taxon>Viridiplantae</taxon>
        <taxon>Streptophyta</taxon>
        <taxon>Embryophyta</taxon>
        <taxon>Tracheophyta</taxon>
        <taxon>Spermatophyta</taxon>
        <taxon>Magnoliopsida</taxon>
        <taxon>eudicotyledons</taxon>
        <taxon>Gunneridae</taxon>
        <taxon>Pentapetalae</taxon>
        <taxon>asterids</taxon>
        <taxon>campanulids</taxon>
        <taxon>Asterales</taxon>
        <taxon>Asteraceae</taxon>
        <taxon>Asteroideae</taxon>
        <taxon>Heliantheae alliance</taxon>
        <taxon>Eupatorieae</taxon>
        <taxon>Mikania</taxon>
    </lineage>
</organism>
<dbReference type="GO" id="GO:0005524">
    <property type="term" value="F:ATP binding"/>
    <property type="evidence" value="ECO:0007669"/>
    <property type="project" value="UniProtKB-KW"/>
</dbReference>
<dbReference type="InterPro" id="IPR042197">
    <property type="entry name" value="Apaf_helical"/>
</dbReference>
<dbReference type="SUPFAM" id="SSF52058">
    <property type="entry name" value="L domain-like"/>
    <property type="match status" value="1"/>
</dbReference>
<accession>A0A5N6PYQ7</accession>
<comment type="similarity">
    <text evidence="1">Belongs to the disease resistance NB-LRR family.</text>
</comment>
<dbReference type="PRINTS" id="PR00364">
    <property type="entry name" value="DISEASERSIST"/>
</dbReference>
<reference evidence="8 9" key="1">
    <citation type="submission" date="2019-05" db="EMBL/GenBank/DDBJ databases">
        <title>Mikania micrantha, genome provides insights into the molecular mechanism of rapid growth.</title>
        <authorList>
            <person name="Liu B."/>
        </authorList>
    </citation>
    <scope>NUCLEOTIDE SEQUENCE [LARGE SCALE GENOMIC DNA]</scope>
    <source>
        <strain evidence="8">NLD-2019</strain>
        <tissue evidence="8">Leaf</tissue>
    </source>
</reference>
<dbReference type="Gene3D" id="3.80.10.10">
    <property type="entry name" value="Ribonuclease Inhibitor"/>
    <property type="match status" value="2"/>
</dbReference>
<protein>
    <submittedName>
        <fullName evidence="8">Uncharacterized protein</fullName>
    </submittedName>
</protein>
<comment type="caution">
    <text evidence="8">The sequence shown here is derived from an EMBL/GenBank/DDBJ whole genome shotgun (WGS) entry which is preliminary data.</text>
</comment>
<evidence type="ECO:0000256" key="3">
    <source>
        <dbReference type="ARBA" id="ARBA00022821"/>
    </source>
</evidence>
<evidence type="ECO:0000256" key="5">
    <source>
        <dbReference type="SAM" id="MobiDB-lite"/>
    </source>
</evidence>
<evidence type="ECO:0000256" key="4">
    <source>
        <dbReference type="ARBA" id="ARBA00022840"/>
    </source>
</evidence>
<name>A0A5N6PYQ7_9ASTR</name>
<keyword evidence="2" id="KW-0433">Leucine-rich repeat</keyword>